<dbReference type="RefSeq" id="WP_234990981.1">
    <property type="nucleotide sequence ID" value="NZ_FUZP01000001.1"/>
</dbReference>
<accession>A0A1T5J2S5</accession>
<evidence type="ECO:0000259" key="3">
    <source>
        <dbReference type="PROSITE" id="PS50263"/>
    </source>
</evidence>
<dbReference type="AlphaFoldDB" id="A0A1T5J2S5"/>
<dbReference type="Proteomes" id="UP000190857">
    <property type="component" value="Unassembled WGS sequence"/>
</dbReference>
<sequence length="290" mass="30779">MTESMRVTPTSEAASSGADDSAGARIRVRAVQFAPTADAARNSDAVSAQIAEAAASGIQLVVFPEYSSFFANPVDGRMVAAAQDLDGPFLRDVRAAAARSGVHVVVGLVEAREDGARFSNTLVAVDPSGDIVATYRKQHLYDAFGQRESDWVEPGALDAPQTFGVGPFRVGLQTCYDIRFPEVSRRLIDAGVDVLVVPAEWVPGPGKEDQWMTLLRARAIENTAFVVAADHPRPTGVGLSVLVDPAGVVLAQAGDDAGVTDATLDRPELEAVRGRNPALELRRYRVVPGE</sequence>
<feature type="region of interest" description="Disordered" evidence="2">
    <location>
        <begin position="1"/>
        <end position="20"/>
    </location>
</feature>
<dbReference type="STRING" id="123320.SAMN06309945_1154"/>
<dbReference type="CDD" id="cd07581">
    <property type="entry name" value="nitrilase_3"/>
    <property type="match status" value="1"/>
</dbReference>
<evidence type="ECO:0000256" key="1">
    <source>
        <dbReference type="ARBA" id="ARBA00010613"/>
    </source>
</evidence>
<dbReference type="EMBL" id="FUZP01000001">
    <property type="protein sequence ID" value="SKC45674.1"/>
    <property type="molecule type" value="Genomic_DNA"/>
</dbReference>
<feature type="compositionally biased region" description="Polar residues" evidence="2">
    <location>
        <begin position="1"/>
        <end position="12"/>
    </location>
</feature>
<evidence type="ECO:0000313" key="5">
    <source>
        <dbReference type="Proteomes" id="UP000190857"/>
    </source>
</evidence>
<keyword evidence="4" id="KW-0378">Hydrolase</keyword>
<evidence type="ECO:0000313" key="4">
    <source>
        <dbReference type="EMBL" id="SKC45674.1"/>
    </source>
</evidence>
<dbReference type="InterPro" id="IPR036526">
    <property type="entry name" value="C-N_Hydrolase_sf"/>
</dbReference>
<dbReference type="PROSITE" id="PS50263">
    <property type="entry name" value="CN_HYDROLASE"/>
    <property type="match status" value="1"/>
</dbReference>
<dbReference type="InterPro" id="IPR003010">
    <property type="entry name" value="C-N_Hydrolase"/>
</dbReference>
<organism evidence="4 5">
    <name type="scientific">Okibacterium fritillariae</name>
    <dbReference type="NCBI Taxonomy" id="123320"/>
    <lineage>
        <taxon>Bacteria</taxon>
        <taxon>Bacillati</taxon>
        <taxon>Actinomycetota</taxon>
        <taxon>Actinomycetes</taxon>
        <taxon>Micrococcales</taxon>
        <taxon>Microbacteriaceae</taxon>
        <taxon>Okibacterium</taxon>
    </lineage>
</organism>
<dbReference type="PANTHER" id="PTHR23088:SF27">
    <property type="entry name" value="DEAMINATED GLUTATHIONE AMIDASE"/>
    <property type="match status" value="1"/>
</dbReference>
<dbReference type="InterPro" id="IPR001110">
    <property type="entry name" value="UPF0012_CS"/>
</dbReference>
<dbReference type="PROSITE" id="PS01227">
    <property type="entry name" value="UPF0012"/>
    <property type="match status" value="1"/>
</dbReference>
<dbReference type="GO" id="GO:0016787">
    <property type="term" value="F:hydrolase activity"/>
    <property type="evidence" value="ECO:0007669"/>
    <property type="project" value="UniProtKB-KW"/>
</dbReference>
<name>A0A1T5J2S5_9MICO</name>
<proteinExistence type="inferred from homology"/>
<dbReference type="Pfam" id="PF00795">
    <property type="entry name" value="CN_hydrolase"/>
    <property type="match status" value="1"/>
</dbReference>
<keyword evidence="5" id="KW-1185">Reference proteome</keyword>
<evidence type="ECO:0000256" key="2">
    <source>
        <dbReference type="SAM" id="MobiDB-lite"/>
    </source>
</evidence>
<protein>
    <submittedName>
        <fullName evidence="4">Predicted amidohydrolase</fullName>
    </submittedName>
</protein>
<comment type="similarity">
    <text evidence="1">Belongs to the carbon-nitrogen hydrolase superfamily. NIT1/NIT2 family.</text>
</comment>
<dbReference type="PANTHER" id="PTHR23088">
    <property type="entry name" value="NITRILASE-RELATED"/>
    <property type="match status" value="1"/>
</dbReference>
<gene>
    <name evidence="4" type="ORF">SAMN06309945_1154</name>
</gene>
<reference evidence="4 5" key="1">
    <citation type="submission" date="2017-02" db="EMBL/GenBank/DDBJ databases">
        <authorList>
            <person name="Peterson S.W."/>
        </authorList>
    </citation>
    <scope>NUCLEOTIDE SEQUENCE [LARGE SCALE GENOMIC DNA]</scope>
    <source>
        <strain evidence="4 5">VKM Ac-2059</strain>
    </source>
</reference>
<feature type="domain" description="CN hydrolase" evidence="3">
    <location>
        <begin position="26"/>
        <end position="266"/>
    </location>
</feature>
<dbReference type="Gene3D" id="3.60.110.10">
    <property type="entry name" value="Carbon-nitrogen hydrolase"/>
    <property type="match status" value="1"/>
</dbReference>
<dbReference type="SUPFAM" id="SSF56317">
    <property type="entry name" value="Carbon-nitrogen hydrolase"/>
    <property type="match status" value="1"/>
</dbReference>